<dbReference type="RefSeq" id="WP_092159456.1">
    <property type="nucleotide sequence ID" value="NZ_FNGA01000002.1"/>
</dbReference>
<name>A0A1G9EYK5_9BACT</name>
<evidence type="ECO:0000313" key="3">
    <source>
        <dbReference type="EMBL" id="SDK81190.1"/>
    </source>
</evidence>
<organism evidence="3 4">
    <name type="scientific">Maridesulfovibrio ferrireducens</name>
    <dbReference type="NCBI Taxonomy" id="246191"/>
    <lineage>
        <taxon>Bacteria</taxon>
        <taxon>Pseudomonadati</taxon>
        <taxon>Thermodesulfobacteriota</taxon>
        <taxon>Desulfovibrionia</taxon>
        <taxon>Desulfovibrionales</taxon>
        <taxon>Desulfovibrionaceae</taxon>
        <taxon>Maridesulfovibrio</taxon>
    </lineage>
</organism>
<dbReference type="Proteomes" id="UP000199053">
    <property type="component" value="Unassembled WGS sequence"/>
</dbReference>
<sequence>MRTKCTFSGSGGQGSALLAKLICKGAMKQGLQVVMTQTYGIEQRGGDSTGYVVVSDTRIGNPLVENDADVSVALSPTIYDGCLDGSAIGGLVLANSSMIMDTREREGVKQILIPASDIAAELGSVRCANIVMLGAVLEATNVLEFATVEEVLRDLMGAKKPALLEMNLKALEKGRTLYASAAE</sequence>
<dbReference type="Pfam" id="PF01558">
    <property type="entry name" value="POR"/>
    <property type="match status" value="1"/>
</dbReference>
<evidence type="ECO:0000259" key="2">
    <source>
        <dbReference type="Pfam" id="PF01558"/>
    </source>
</evidence>
<accession>A0A1G9EYK5</accession>
<dbReference type="AlphaFoldDB" id="A0A1G9EYK5"/>
<feature type="domain" description="Pyruvate/ketoisovalerate oxidoreductase catalytic" evidence="2">
    <location>
        <begin position="11"/>
        <end position="175"/>
    </location>
</feature>
<reference evidence="4" key="1">
    <citation type="submission" date="2016-10" db="EMBL/GenBank/DDBJ databases">
        <authorList>
            <person name="Varghese N."/>
            <person name="Submissions S."/>
        </authorList>
    </citation>
    <scope>NUCLEOTIDE SEQUENCE [LARGE SCALE GENOMIC DNA]</scope>
    <source>
        <strain evidence="4">DSM 16995</strain>
    </source>
</reference>
<gene>
    <name evidence="3" type="ORF">SAMN05660337_1316</name>
</gene>
<dbReference type="GO" id="GO:0016903">
    <property type="term" value="F:oxidoreductase activity, acting on the aldehyde or oxo group of donors"/>
    <property type="evidence" value="ECO:0007669"/>
    <property type="project" value="InterPro"/>
</dbReference>
<evidence type="ECO:0000313" key="4">
    <source>
        <dbReference type="Proteomes" id="UP000199053"/>
    </source>
</evidence>
<evidence type="ECO:0000256" key="1">
    <source>
        <dbReference type="ARBA" id="ARBA00023002"/>
    </source>
</evidence>
<dbReference type="PANTHER" id="PTHR42730:SF1">
    <property type="entry name" value="2-OXOGLUTARATE SYNTHASE SUBUNIT KORC"/>
    <property type="match status" value="1"/>
</dbReference>
<dbReference type="SUPFAM" id="SSF53323">
    <property type="entry name" value="Pyruvate-ferredoxin oxidoreductase, PFOR, domain III"/>
    <property type="match status" value="1"/>
</dbReference>
<keyword evidence="4" id="KW-1185">Reference proteome</keyword>
<dbReference type="STRING" id="246191.SAMN05660337_1316"/>
<keyword evidence="1" id="KW-0560">Oxidoreductase</keyword>
<proteinExistence type="predicted"/>
<protein>
    <submittedName>
        <fullName evidence="3">2-oxoglutarate ferredoxin oxidoreductase subunit gamma</fullName>
    </submittedName>
</protein>
<dbReference type="Gene3D" id="3.40.920.10">
    <property type="entry name" value="Pyruvate-ferredoxin oxidoreductase, PFOR, domain III"/>
    <property type="match status" value="1"/>
</dbReference>
<dbReference type="EMBL" id="FNGA01000002">
    <property type="protein sequence ID" value="SDK81190.1"/>
    <property type="molecule type" value="Genomic_DNA"/>
</dbReference>
<dbReference type="InterPro" id="IPR052554">
    <property type="entry name" value="2-oxoglutarate_synth_KorC"/>
</dbReference>
<dbReference type="OrthoDB" id="9789125at2"/>
<dbReference type="PANTHER" id="PTHR42730">
    <property type="entry name" value="2-OXOGLUTARATE SYNTHASE SUBUNIT KORC"/>
    <property type="match status" value="1"/>
</dbReference>
<dbReference type="InterPro" id="IPR019752">
    <property type="entry name" value="Pyrv/ketoisovalerate_OxRed_cat"/>
</dbReference>
<dbReference type="InterPro" id="IPR002869">
    <property type="entry name" value="Pyrv_flavodox_OxRed_cen"/>
</dbReference>